<gene>
    <name evidence="1" type="ORF">NE237_026265</name>
</gene>
<sequence length="177" mass="19847">MLPGFTNELLHRVSSIGSRVSNPNVLGVLLWFLCFPMSNLYLDPSLLMLFQCSPTPSYGVFIWSHCGGVVRDIPNPDFLSLVALSYSASEGNVAAPLLSLVTEGGITRVIIPQDAYEKPLKLFQYSLIGRFDLRGVFMEDIEKQVMTQWSNLNFEIVSLGKGFYIFRLFTNKDILTV</sequence>
<dbReference type="Proteomes" id="UP001141806">
    <property type="component" value="Unassembled WGS sequence"/>
</dbReference>
<comment type="caution">
    <text evidence="1">The sequence shown here is derived from an EMBL/GenBank/DDBJ whole genome shotgun (WGS) entry which is preliminary data.</text>
</comment>
<protein>
    <submittedName>
        <fullName evidence="1">Uncharacterized protein</fullName>
    </submittedName>
</protein>
<organism evidence="1 2">
    <name type="scientific">Protea cynaroides</name>
    <dbReference type="NCBI Taxonomy" id="273540"/>
    <lineage>
        <taxon>Eukaryota</taxon>
        <taxon>Viridiplantae</taxon>
        <taxon>Streptophyta</taxon>
        <taxon>Embryophyta</taxon>
        <taxon>Tracheophyta</taxon>
        <taxon>Spermatophyta</taxon>
        <taxon>Magnoliopsida</taxon>
        <taxon>Proteales</taxon>
        <taxon>Proteaceae</taxon>
        <taxon>Protea</taxon>
    </lineage>
</organism>
<reference evidence="1" key="1">
    <citation type="journal article" date="2023" name="Plant J.">
        <title>The genome of the king protea, Protea cynaroides.</title>
        <authorList>
            <person name="Chang J."/>
            <person name="Duong T.A."/>
            <person name="Schoeman C."/>
            <person name="Ma X."/>
            <person name="Roodt D."/>
            <person name="Barker N."/>
            <person name="Li Z."/>
            <person name="Van de Peer Y."/>
            <person name="Mizrachi E."/>
        </authorList>
    </citation>
    <scope>NUCLEOTIDE SEQUENCE</scope>
    <source>
        <tissue evidence="1">Young leaves</tissue>
    </source>
</reference>
<proteinExistence type="predicted"/>
<name>A0A9Q0H8K9_9MAGN</name>
<dbReference type="EMBL" id="JAMYWD010000010">
    <property type="protein sequence ID" value="KAJ4959154.1"/>
    <property type="molecule type" value="Genomic_DNA"/>
</dbReference>
<keyword evidence="2" id="KW-1185">Reference proteome</keyword>
<evidence type="ECO:0000313" key="1">
    <source>
        <dbReference type="EMBL" id="KAJ4959154.1"/>
    </source>
</evidence>
<dbReference type="AlphaFoldDB" id="A0A9Q0H8K9"/>
<dbReference type="OrthoDB" id="10651231at2759"/>
<accession>A0A9Q0H8K9</accession>
<evidence type="ECO:0000313" key="2">
    <source>
        <dbReference type="Proteomes" id="UP001141806"/>
    </source>
</evidence>